<dbReference type="InterPro" id="IPR050194">
    <property type="entry name" value="Glycosyltransferase_grp1"/>
</dbReference>
<feature type="domain" description="Glycosyl transferase family 1" evidence="1">
    <location>
        <begin position="81"/>
        <end position="246"/>
    </location>
</feature>
<accession>X1M6D6</accession>
<dbReference type="Pfam" id="PF00534">
    <property type="entry name" value="Glycos_transf_1"/>
    <property type="match status" value="1"/>
</dbReference>
<dbReference type="AlphaFoldDB" id="X1M6D6"/>
<dbReference type="PANTHER" id="PTHR45947">
    <property type="entry name" value="SULFOQUINOVOSYL TRANSFERASE SQD2"/>
    <property type="match status" value="1"/>
</dbReference>
<organism evidence="2">
    <name type="scientific">marine sediment metagenome</name>
    <dbReference type="NCBI Taxonomy" id="412755"/>
    <lineage>
        <taxon>unclassified sequences</taxon>
        <taxon>metagenomes</taxon>
        <taxon>ecological metagenomes</taxon>
    </lineage>
</organism>
<name>X1M6D6_9ZZZZ</name>
<dbReference type="SUPFAM" id="SSF53756">
    <property type="entry name" value="UDP-Glycosyltransferase/glycogen phosphorylase"/>
    <property type="match status" value="1"/>
</dbReference>
<evidence type="ECO:0000259" key="1">
    <source>
        <dbReference type="Pfam" id="PF00534"/>
    </source>
</evidence>
<proteinExistence type="predicted"/>
<feature type="non-terminal residue" evidence="2">
    <location>
        <position position="255"/>
    </location>
</feature>
<dbReference type="GO" id="GO:0016757">
    <property type="term" value="F:glycosyltransferase activity"/>
    <property type="evidence" value="ECO:0007669"/>
    <property type="project" value="InterPro"/>
</dbReference>
<dbReference type="CDD" id="cd03801">
    <property type="entry name" value="GT4_PimA-like"/>
    <property type="match status" value="1"/>
</dbReference>
<dbReference type="PANTHER" id="PTHR45947:SF3">
    <property type="entry name" value="SULFOQUINOVOSYL TRANSFERASE SQD2"/>
    <property type="match status" value="1"/>
</dbReference>
<dbReference type="InterPro" id="IPR001296">
    <property type="entry name" value="Glyco_trans_1"/>
</dbReference>
<dbReference type="Gene3D" id="3.40.50.2000">
    <property type="entry name" value="Glycogen Phosphorylase B"/>
    <property type="match status" value="2"/>
</dbReference>
<reference evidence="2" key="1">
    <citation type="journal article" date="2014" name="Front. Microbiol.">
        <title>High frequency of phylogenetically diverse reductive dehalogenase-homologous genes in deep subseafloor sedimentary metagenomes.</title>
        <authorList>
            <person name="Kawai M."/>
            <person name="Futagami T."/>
            <person name="Toyoda A."/>
            <person name="Takaki Y."/>
            <person name="Nishi S."/>
            <person name="Hori S."/>
            <person name="Arai W."/>
            <person name="Tsubouchi T."/>
            <person name="Morono Y."/>
            <person name="Uchiyama I."/>
            <person name="Ito T."/>
            <person name="Fujiyama A."/>
            <person name="Inagaki F."/>
            <person name="Takami H."/>
        </authorList>
    </citation>
    <scope>NUCLEOTIDE SEQUENCE</scope>
    <source>
        <strain evidence="2">Expedition CK06-06</strain>
    </source>
</reference>
<evidence type="ECO:0000313" key="2">
    <source>
        <dbReference type="EMBL" id="GAI10245.1"/>
    </source>
</evidence>
<sequence>MRRKNIVWTCAYERPEVKSVRKTIRDYITGIILKFCHGAIAYSSYAREYLIERGMVPQKIRIIGNTTDVVSLNERISKFDRKFSRKELGIKKKAILFAGKFTKAKKIDLLLNAVHELVVVRARDDILLLLLGDGPIRDELVRLSHALNIINCVRFEGVVIGGKEKYFSAATLAVMPGSGGLFINDCMASRLPIILSFSDGTHYDLIHNFETGILFNRDDKKDLADKIERLVDDESLRERIASNAEKLILCKYKID</sequence>
<comment type="caution">
    <text evidence="2">The sequence shown here is derived from an EMBL/GenBank/DDBJ whole genome shotgun (WGS) entry which is preliminary data.</text>
</comment>
<protein>
    <recommendedName>
        <fullName evidence="1">Glycosyl transferase family 1 domain-containing protein</fullName>
    </recommendedName>
</protein>
<dbReference type="EMBL" id="BARV01010275">
    <property type="protein sequence ID" value="GAI10245.1"/>
    <property type="molecule type" value="Genomic_DNA"/>
</dbReference>
<gene>
    <name evidence="2" type="ORF">S06H3_19951</name>
</gene>